<evidence type="ECO:0000256" key="1">
    <source>
        <dbReference type="ARBA" id="ARBA00004429"/>
    </source>
</evidence>
<evidence type="ECO:0000256" key="8">
    <source>
        <dbReference type="ARBA" id="ARBA00022989"/>
    </source>
</evidence>
<keyword evidence="6 13" id="KW-0812">Transmembrane</keyword>
<dbReference type="GO" id="GO:0032977">
    <property type="term" value="F:membrane insertase activity"/>
    <property type="evidence" value="ECO:0007669"/>
    <property type="project" value="InterPro"/>
</dbReference>
<dbReference type="NCBIfam" id="TIGR03593">
    <property type="entry name" value="yidC_nterm"/>
    <property type="match status" value="1"/>
</dbReference>
<evidence type="ECO:0000256" key="11">
    <source>
        <dbReference type="ARBA" id="ARBA00033245"/>
    </source>
</evidence>
<keyword evidence="7 13" id="KW-0653">Protein transport</keyword>
<feature type="transmembrane region" description="Helical" evidence="13">
    <location>
        <begin position="556"/>
        <end position="572"/>
    </location>
</feature>
<evidence type="ECO:0000256" key="4">
    <source>
        <dbReference type="ARBA" id="ARBA00022448"/>
    </source>
</evidence>
<evidence type="ECO:0000256" key="12">
    <source>
        <dbReference type="ARBA" id="ARBA00033342"/>
    </source>
</evidence>
<dbReference type="Pfam" id="PF14849">
    <property type="entry name" value="YidC_periplas"/>
    <property type="match status" value="1"/>
</dbReference>
<keyword evidence="10 13" id="KW-0143">Chaperone</keyword>
<keyword evidence="18" id="KW-1185">Reference proteome</keyword>
<dbReference type="NCBIfam" id="TIGR03592">
    <property type="entry name" value="yidC_oxa1_cterm"/>
    <property type="match status" value="1"/>
</dbReference>
<dbReference type="EMBL" id="CM001167">
    <property type="protein sequence ID" value="EGJ72253.1"/>
    <property type="molecule type" value="Genomic_DNA"/>
</dbReference>
<keyword evidence="5 13" id="KW-1003">Cell membrane</keyword>
<evidence type="ECO:0000256" key="3">
    <source>
        <dbReference type="ARBA" id="ARBA00015325"/>
    </source>
</evidence>
<dbReference type="InterPro" id="IPR019998">
    <property type="entry name" value="Membr_insert_YidC"/>
</dbReference>
<dbReference type="HOGENOM" id="CLU_016535_2_0_10"/>
<dbReference type="CDD" id="cd19961">
    <property type="entry name" value="EcYidC-like_peri"/>
    <property type="match status" value="1"/>
</dbReference>
<dbReference type="Pfam" id="PF02096">
    <property type="entry name" value="60KD_IMP"/>
    <property type="match status" value="1"/>
</dbReference>
<feature type="transmembrane region" description="Helical" evidence="13">
    <location>
        <begin position="534"/>
        <end position="550"/>
    </location>
</feature>
<dbReference type="InterPro" id="IPR047196">
    <property type="entry name" value="YidC_ALB_C"/>
</dbReference>
<evidence type="ECO:0000256" key="7">
    <source>
        <dbReference type="ARBA" id="ARBA00022927"/>
    </source>
</evidence>
<feature type="coiled-coil region" evidence="14">
    <location>
        <begin position="588"/>
        <end position="622"/>
    </location>
</feature>
<accession>F3ZT85</accession>
<keyword evidence="14" id="KW-0175">Coiled coil</keyword>
<proteinExistence type="inferred from homology"/>
<dbReference type="GO" id="GO:0051205">
    <property type="term" value="P:protein insertion into membrane"/>
    <property type="evidence" value="ECO:0007669"/>
    <property type="project" value="TreeGrafter"/>
</dbReference>
<evidence type="ECO:0000256" key="14">
    <source>
        <dbReference type="SAM" id="Coils"/>
    </source>
</evidence>
<comment type="subunit">
    <text evidence="13">Interacts with the Sec translocase complex via SecD. Specifically interacts with transmembrane segments of nascent integral membrane proteins during membrane integration.</text>
</comment>
<dbReference type="Proteomes" id="UP000018439">
    <property type="component" value="Chromosome"/>
</dbReference>
<protein>
    <recommendedName>
        <fullName evidence="3 13">Membrane protein insertase YidC</fullName>
    </recommendedName>
    <alternativeName>
        <fullName evidence="12 13">Foldase YidC</fullName>
    </alternativeName>
    <alternativeName>
        <fullName evidence="11 13">Membrane integrase YidC</fullName>
    </alternativeName>
    <alternativeName>
        <fullName evidence="13">Membrane protein YidC</fullName>
    </alternativeName>
</protein>
<name>F3ZT85_9BACE</name>
<dbReference type="InterPro" id="IPR038221">
    <property type="entry name" value="YidC_periplasmic_sf"/>
</dbReference>
<keyword evidence="4 13" id="KW-0813">Transport</keyword>
<gene>
    <name evidence="13" type="primary">yidC</name>
    <name evidence="17" type="ORF">Bcop_2079</name>
</gene>
<feature type="domain" description="Membrane insertase YidC N-terminal" evidence="16">
    <location>
        <begin position="84"/>
        <end position="350"/>
    </location>
</feature>
<dbReference type="HAMAP" id="MF_01810">
    <property type="entry name" value="YidC_type1"/>
    <property type="match status" value="1"/>
</dbReference>
<sequence length="622" mass="71517">MDKNTIIGFVLIGLLLVGFNFFTRPSEEQVAAMKQYNDSITAVQAEQEAQTEKHTAALSHVAPIKVDSTSLFYNASEGTEQFTTLENDVMKVTFSNKGGRVYSAELKEYKNQGDEKGENKTNLVLFKDQENSFNFNFYNQNEVIQSKDYFFTPVNVSETGLTMRLMADSNSYIDFIYSLDSENKEDYLVNFQIKATGMEGKLAHNDYIDIDWAQRTPQHEQGYVFENRHSRLTYRTFDKDTERLTAAEAVTETPEKNLNWIAFRSQFFSTVFITDQGFKNSKLTSTPEEKGSGYIKDYKAEMKTFFDPSGKEATQMYLYLGPNHYKTLKAIDSDKDHKWKLNSVVDLGWPIVKQINQWFTINIFDWLTHLGMSMGVVLLIMTIIVKAIVYPATKKTYMSSAKMRVLKPQVDAINAKYPNQEDAMKKQQEVMSLYSQYGVSPMGGCLPMLLQFPILMALFMFVPSAIELRQESFLWATDLSTYDALIKFPFHIPLLGDHLSIFCLLMTVTNILNTKYTMAQQNTGAQPQMPAMKWMMYLMPIMFLFILNDYPSGLCYYYFLSTLISVMTMIFLRKTTDEEKLLAKLEANKNTEKKKSGFAARLQAMQEQQEALQAEARKRNKK</sequence>
<feature type="domain" description="Membrane insertase YidC/Oxa/ALB C-terminal" evidence="15">
    <location>
        <begin position="375"/>
        <end position="573"/>
    </location>
</feature>
<dbReference type="InterPro" id="IPR028053">
    <property type="entry name" value="Membr_insert_YidC_N"/>
</dbReference>
<evidence type="ECO:0000256" key="10">
    <source>
        <dbReference type="ARBA" id="ARBA00023186"/>
    </source>
</evidence>
<evidence type="ECO:0000256" key="5">
    <source>
        <dbReference type="ARBA" id="ARBA00022475"/>
    </source>
</evidence>
<evidence type="ECO:0000256" key="2">
    <source>
        <dbReference type="ARBA" id="ARBA00010527"/>
    </source>
</evidence>
<dbReference type="InterPro" id="IPR001708">
    <property type="entry name" value="YidC/ALB3/OXA1/COX18"/>
</dbReference>
<dbReference type="STRING" id="679937.Bcop_2079"/>
<dbReference type="PANTHER" id="PTHR12428:SF65">
    <property type="entry name" value="CYTOCHROME C OXIDASE ASSEMBLY PROTEIN COX18, MITOCHONDRIAL"/>
    <property type="match status" value="1"/>
</dbReference>
<organism evidence="17 18">
    <name type="scientific">Bacteroides coprosuis DSM 18011</name>
    <dbReference type="NCBI Taxonomy" id="679937"/>
    <lineage>
        <taxon>Bacteria</taxon>
        <taxon>Pseudomonadati</taxon>
        <taxon>Bacteroidota</taxon>
        <taxon>Bacteroidia</taxon>
        <taxon>Bacteroidales</taxon>
        <taxon>Bacteroidaceae</taxon>
        <taxon>Bacteroides</taxon>
    </lineage>
</organism>
<dbReference type="NCBIfam" id="NF002356">
    <property type="entry name" value="PRK01318.2-3"/>
    <property type="match status" value="1"/>
</dbReference>
<evidence type="ECO:0000313" key="17">
    <source>
        <dbReference type="EMBL" id="EGJ72253.1"/>
    </source>
</evidence>
<dbReference type="OrthoDB" id="9780552at2"/>
<feature type="transmembrane region" description="Helical" evidence="13">
    <location>
        <begin position="366"/>
        <end position="389"/>
    </location>
</feature>
<evidence type="ECO:0000259" key="16">
    <source>
        <dbReference type="Pfam" id="PF14849"/>
    </source>
</evidence>
<dbReference type="CDD" id="cd20070">
    <property type="entry name" value="5TM_YidC_Alb3"/>
    <property type="match status" value="1"/>
</dbReference>
<evidence type="ECO:0000313" key="18">
    <source>
        <dbReference type="Proteomes" id="UP000018439"/>
    </source>
</evidence>
<dbReference type="InterPro" id="IPR028055">
    <property type="entry name" value="YidC/Oxa/ALB_C"/>
</dbReference>
<comment type="subcellular location">
    <subcellularLocation>
        <location evidence="1">Cell inner membrane</location>
        <topology evidence="1">Multi-pass membrane protein</topology>
    </subcellularLocation>
    <subcellularLocation>
        <location evidence="13">Cell membrane</location>
        <topology evidence="13">Multi-pass membrane protein</topology>
    </subcellularLocation>
</comment>
<dbReference type="GO" id="GO:0015031">
    <property type="term" value="P:protein transport"/>
    <property type="evidence" value="ECO:0007669"/>
    <property type="project" value="UniProtKB-KW"/>
</dbReference>
<dbReference type="PRINTS" id="PR00701">
    <property type="entry name" value="60KDINNERMP"/>
</dbReference>
<evidence type="ECO:0000256" key="13">
    <source>
        <dbReference type="HAMAP-Rule" id="MF_01810"/>
    </source>
</evidence>
<keyword evidence="9 13" id="KW-0472">Membrane</keyword>
<reference evidence="17 18" key="1">
    <citation type="journal article" date="2011" name="Stand. Genomic Sci.">
        <title>Non-contiguous finished genome sequence of Bacteroides coprosuis type strain (PC139).</title>
        <authorList>
            <person name="Land M."/>
            <person name="Held B."/>
            <person name="Gronow S."/>
            <person name="Abt B."/>
            <person name="Lucas S."/>
            <person name="Del Rio T.G."/>
            <person name="Nolan M."/>
            <person name="Tice H."/>
            <person name="Cheng J.F."/>
            <person name="Pitluck S."/>
            <person name="Liolios K."/>
            <person name="Pagani I."/>
            <person name="Ivanova N."/>
            <person name="Mavromatis K."/>
            <person name="Mikhailova N."/>
            <person name="Pati A."/>
            <person name="Tapia R."/>
            <person name="Han C."/>
            <person name="Goodwin L."/>
            <person name="Chen A."/>
            <person name="Palaniappan K."/>
            <person name="Hauser L."/>
            <person name="Brambilla E.M."/>
            <person name="Rohde M."/>
            <person name="Goker M."/>
            <person name="Detter J.C."/>
            <person name="Woyke T."/>
            <person name="Bristow J."/>
            <person name="Eisen J.A."/>
            <person name="Markowitz V."/>
            <person name="Hugenholtz P."/>
            <person name="Kyrpides N.C."/>
            <person name="Klenk H.P."/>
            <person name="Lapidus A."/>
        </authorList>
    </citation>
    <scope>NUCLEOTIDE SEQUENCE [LARGE SCALE GENOMIC DNA]</scope>
    <source>
        <strain evidence="17 18">DSM 18011</strain>
    </source>
</reference>
<feature type="transmembrane region" description="Helical" evidence="13">
    <location>
        <begin position="490"/>
        <end position="513"/>
    </location>
</feature>
<dbReference type="eggNOG" id="COG0706">
    <property type="taxonomic scope" value="Bacteria"/>
</dbReference>
<dbReference type="AlphaFoldDB" id="F3ZT85"/>
<evidence type="ECO:0000256" key="9">
    <source>
        <dbReference type="ARBA" id="ARBA00023136"/>
    </source>
</evidence>
<dbReference type="PANTHER" id="PTHR12428">
    <property type="entry name" value="OXA1"/>
    <property type="match status" value="1"/>
</dbReference>
<dbReference type="GO" id="GO:0005886">
    <property type="term" value="C:plasma membrane"/>
    <property type="evidence" value="ECO:0007669"/>
    <property type="project" value="UniProtKB-SubCell"/>
</dbReference>
<comment type="similarity">
    <text evidence="2 13">Belongs to the OXA1/ALB3/YidC family. Type 1 subfamily.</text>
</comment>
<evidence type="ECO:0000259" key="15">
    <source>
        <dbReference type="Pfam" id="PF02096"/>
    </source>
</evidence>
<dbReference type="Gene3D" id="2.70.98.90">
    <property type="match status" value="1"/>
</dbReference>
<comment type="function">
    <text evidence="13">Required for the insertion and/or proper folding and/or complex formation of integral membrane proteins into the membrane. Involved in integration of membrane proteins that insert both dependently and independently of the Sec translocase complex, as well as at least some lipoproteins. Aids folding of multispanning membrane proteins.</text>
</comment>
<keyword evidence="8 13" id="KW-1133">Transmembrane helix</keyword>
<evidence type="ECO:0000256" key="6">
    <source>
        <dbReference type="ARBA" id="ARBA00022692"/>
    </source>
</evidence>